<accession>A0A963YX76</accession>
<protein>
    <submittedName>
        <fullName evidence="1">Uncharacterized protein</fullName>
    </submittedName>
</protein>
<dbReference type="RefSeq" id="WP_227324143.1">
    <property type="nucleotide sequence ID" value="NZ_JAESVB010000041.1"/>
</dbReference>
<keyword evidence="2" id="KW-1185">Reference proteome</keyword>
<reference evidence="1" key="2">
    <citation type="submission" date="2021-01" db="EMBL/GenBank/DDBJ databases">
        <authorList>
            <person name="Mieszkin S."/>
            <person name="Pouder E."/>
            <person name="Alain K."/>
        </authorList>
    </citation>
    <scope>NUCLEOTIDE SEQUENCE</scope>
    <source>
        <strain evidence="1">HW T2.11</strain>
    </source>
</reference>
<reference evidence="1" key="1">
    <citation type="journal article" date="2021" name="Microorganisms">
        <title>Acidisoma silvae sp. nov. and Acidisomacellulosilytica sp. nov., Two Acidophilic Bacteria Isolated from Decaying Wood, Hydrolyzing Cellulose and Producing Poly-3-hydroxybutyrate.</title>
        <authorList>
            <person name="Mieszkin S."/>
            <person name="Pouder E."/>
            <person name="Uroz S."/>
            <person name="Simon-Colin C."/>
            <person name="Alain K."/>
        </authorList>
    </citation>
    <scope>NUCLEOTIDE SEQUENCE</scope>
    <source>
        <strain evidence="1">HW T2.11</strain>
    </source>
</reference>
<gene>
    <name evidence="1" type="ORF">ASILVAE211_25205</name>
</gene>
<dbReference type="Proteomes" id="UP000708298">
    <property type="component" value="Unassembled WGS sequence"/>
</dbReference>
<proteinExistence type="predicted"/>
<evidence type="ECO:0000313" key="2">
    <source>
        <dbReference type="Proteomes" id="UP000708298"/>
    </source>
</evidence>
<dbReference type="AlphaFoldDB" id="A0A963YX76"/>
<evidence type="ECO:0000313" key="1">
    <source>
        <dbReference type="EMBL" id="MCB8878499.1"/>
    </source>
</evidence>
<sequence>MQNQSHLAHFHMDGEEAFMDGLAIHENPYWRDIEAADAWHAGWMAAYAASRSIEAESFLDQRA</sequence>
<organism evidence="1 2">
    <name type="scientific">Acidisoma silvae</name>
    <dbReference type="NCBI Taxonomy" id="2802396"/>
    <lineage>
        <taxon>Bacteria</taxon>
        <taxon>Pseudomonadati</taxon>
        <taxon>Pseudomonadota</taxon>
        <taxon>Alphaproteobacteria</taxon>
        <taxon>Acetobacterales</taxon>
        <taxon>Acidocellaceae</taxon>
        <taxon>Acidisoma</taxon>
    </lineage>
</organism>
<dbReference type="EMBL" id="JAESVB010000041">
    <property type="protein sequence ID" value="MCB8878499.1"/>
    <property type="molecule type" value="Genomic_DNA"/>
</dbReference>
<name>A0A963YX76_9PROT</name>
<comment type="caution">
    <text evidence="1">The sequence shown here is derived from an EMBL/GenBank/DDBJ whole genome shotgun (WGS) entry which is preliminary data.</text>
</comment>